<dbReference type="InterPro" id="IPR042486">
    <property type="entry name" value="Arabino_trans_C_2"/>
</dbReference>
<dbReference type="InterPro" id="IPR040920">
    <property type="entry name" value="Arabino_trans_N"/>
</dbReference>
<dbReference type="GO" id="GO:0052636">
    <property type="term" value="F:arabinosyltransferase activity"/>
    <property type="evidence" value="ECO:0007669"/>
    <property type="project" value="InterPro"/>
</dbReference>
<gene>
    <name evidence="16" type="ORF">EV378_3232</name>
</gene>
<feature type="transmembrane region" description="Helical" evidence="12">
    <location>
        <begin position="599"/>
        <end position="619"/>
    </location>
</feature>
<keyword evidence="8 12" id="KW-1133">Transmembrane helix</keyword>
<feature type="domain" description="Arabinosyltransferase C-terminal" evidence="14">
    <location>
        <begin position="861"/>
        <end position="1117"/>
    </location>
</feature>
<evidence type="ECO:0000256" key="8">
    <source>
        <dbReference type="ARBA" id="ARBA00022989"/>
    </source>
</evidence>
<dbReference type="GO" id="GO:0071766">
    <property type="term" value="P:Actinobacterium-type cell wall biogenesis"/>
    <property type="evidence" value="ECO:0007669"/>
    <property type="project" value="InterPro"/>
</dbReference>
<feature type="compositionally biased region" description="Low complexity" evidence="11">
    <location>
        <begin position="833"/>
        <end position="843"/>
    </location>
</feature>
<evidence type="ECO:0000259" key="14">
    <source>
        <dbReference type="Pfam" id="PF14896"/>
    </source>
</evidence>
<proteinExistence type="inferred from homology"/>
<protein>
    <submittedName>
        <fullName evidence="16">Arabinosyltransferase C</fullName>
    </submittedName>
</protein>
<name>A0A4R1I0H7_PSEEN</name>
<accession>A0A4R1I0H7</accession>
<evidence type="ECO:0000256" key="2">
    <source>
        <dbReference type="ARBA" id="ARBA00004651"/>
    </source>
</evidence>
<feature type="domain" description="Arabinosyltransferase C-terminal" evidence="14">
    <location>
        <begin position="766"/>
        <end position="837"/>
    </location>
</feature>
<dbReference type="GO" id="GO:0005886">
    <property type="term" value="C:plasma membrane"/>
    <property type="evidence" value="ECO:0007669"/>
    <property type="project" value="UniProtKB-SubCell"/>
</dbReference>
<dbReference type="AlphaFoldDB" id="A0A4R1I0H7"/>
<dbReference type="InterPro" id="IPR032731">
    <property type="entry name" value="Arabino_trans_C"/>
</dbReference>
<feature type="domain" description="Arabinosyltransferas concanavalin like" evidence="15">
    <location>
        <begin position="100"/>
        <end position="252"/>
    </location>
</feature>
<feature type="transmembrane region" description="Helical" evidence="12">
    <location>
        <begin position="460"/>
        <end position="482"/>
    </location>
</feature>
<organism evidence="16 17">
    <name type="scientific">Pseudonocardia endophytica</name>
    <dbReference type="NCBI Taxonomy" id="401976"/>
    <lineage>
        <taxon>Bacteria</taxon>
        <taxon>Bacillati</taxon>
        <taxon>Actinomycetota</taxon>
        <taxon>Actinomycetes</taxon>
        <taxon>Pseudonocardiales</taxon>
        <taxon>Pseudonocardiaceae</taxon>
        <taxon>Pseudonocardia</taxon>
    </lineage>
</organism>
<comment type="function">
    <text evidence="1">Arabinosyl transferase responsible for the polymerization of arabinose into the arabinan of arabinogalactan.</text>
</comment>
<keyword evidence="10" id="KW-0961">Cell wall biogenesis/degradation</keyword>
<reference evidence="16 17" key="1">
    <citation type="submission" date="2019-03" db="EMBL/GenBank/DDBJ databases">
        <title>Sequencing the genomes of 1000 actinobacteria strains.</title>
        <authorList>
            <person name="Klenk H.-P."/>
        </authorList>
    </citation>
    <scope>NUCLEOTIDE SEQUENCE [LARGE SCALE GENOMIC DNA]</scope>
    <source>
        <strain evidence="16 17">DSM 44969</strain>
    </source>
</reference>
<evidence type="ECO:0000313" key="17">
    <source>
        <dbReference type="Proteomes" id="UP000295560"/>
    </source>
</evidence>
<evidence type="ECO:0000256" key="12">
    <source>
        <dbReference type="SAM" id="Phobius"/>
    </source>
</evidence>
<comment type="similarity">
    <text evidence="3">Belongs to the emb family.</text>
</comment>
<dbReference type="OrthoDB" id="4668961at2"/>
<sequence length="1133" mass="120425">MSQLVTLRVDRRANTDLTPRPGEADERIAEACGGGALPGRPIALSSLDRVLTTDQVAERRPDTPVSPVRGPRPADRWLAAGLGLLAAVLALAVPFLPVDQKTAEVNWPSAQTGTAPVDAPLVTLRPETMDATFGCAGIRSLDARTDGPATVFSTVPQASPIGAAVAMRVSVDNGTLSVDNRGIQVASRSLPAGDCSLAITSDAARTAATLGGQELFGLDGDNRPQVTGVYSSLDQARDPVAGTSVRFDADNRYDSVSSTLKVVASVLAVLALAGSLWFLRRLDDRDARRVLHNRRRLSRALQGRDIVRDSLVVVVLAVWAVIGSMTSDDGYILAISRGADSSGYIGNYYRWFNAPEAPFGWFYQLYSLWSGVSESVLWLRLPALAMGIASWFLISRALLPRLGTRVRRSRSAGWAAAGVFLCFWMPFDNGLRPETPVMIAALLSFVMLERAIAIRRLTPVAWALIAAAFAVAATPTGLIALAPFLAAARPLLRLLTERARRTGWLSTFGPLLAAGLIVLVAIFGDQTWATIAEATRVRTDIGPNLYWYQELVRYQALFAQNQDGSLQRRFPVLLLWLCTAVAGMVLLRRGRIPGAALGFSRRLIGSTVLSFAVLALTPTKWTHHFGAFAALGAGMAALAALATSTGVLRSRRNQALFLSAVLAMTALAFVGPNSWWYVSNWGVPWFDKPPSIAGYSATELLLILAGLSLVVGVVEHLRTPDIPRPVLTTEDRPRKRRRRGLSQAQAVRLGSAPIAVVCALMVLFEVASLAKGMEKQIGSYSLGADLISDPTMSQCGLAGRLQVETDPQAGVLQSIPAGSNPDDAPQATGFSASGLPPSGPGSLRDTDGTGDRSPSISGTGPQGGPIMGSYSSAPNAVGEYRSGWYRLPAAARSGSAPLVLGIAGVVGEGNELTLQFSRSTPDGGEQIVDEIEPGGTSGTVATVADLEGDSAGTRAWRDVRLDLAGRPAADADRVRVIATDGGTPPNTWIAVAQPRVPILTPLTQLVGNRPGYIDWPAAFTSPCLRRYDTNAGIAEVPAYRVLADPQQRGPGDGQGSVSAGGTLSWMDQIATQRYVPTYLPGAWDFDWGQFRLVEPYTAGVVPPDVTTGSRTMWGWQQVRTIGPPPPEPPVLPG</sequence>
<keyword evidence="6 16" id="KW-0808">Transferase</keyword>
<evidence type="ECO:0000256" key="7">
    <source>
        <dbReference type="ARBA" id="ARBA00022692"/>
    </source>
</evidence>
<evidence type="ECO:0000256" key="11">
    <source>
        <dbReference type="SAM" id="MobiDB-lite"/>
    </source>
</evidence>
<dbReference type="Proteomes" id="UP000295560">
    <property type="component" value="Unassembled WGS sequence"/>
</dbReference>
<keyword evidence="7 12" id="KW-0812">Transmembrane</keyword>
<keyword evidence="5" id="KW-0328">Glycosyltransferase</keyword>
<feature type="transmembrane region" description="Helical" evidence="12">
    <location>
        <begin position="306"/>
        <end position="326"/>
    </location>
</feature>
<keyword evidence="17" id="KW-1185">Reference proteome</keyword>
<dbReference type="GO" id="GO:0071555">
    <property type="term" value="P:cell wall organization"/>
    <property type="evidence" value="ECO:0007669"/>
    <property type="project" value="UniProtKB-KW"/>
</dbReference>
<dbReference type="Pfam" id="PF17689">
    <property type="entry name" value="Arabino_trans_N"/>
    <property type="match status" value="1"/>
</dbReference>
<evidence type="ECO:0000313" key="16">
    <source>
        <dbReference type="EMBL" id="TCK27361.1"/>
    </source>
</evidence>
<evidence type="ECO:0000256" key="9">
    <source>
        <dbReference type="ARBA" id="ARBA00023136"/>
    </source>
</evidence>
<evidence type="ECO:0000256" key="4">
    <source>
        <dbReference type="ARBA" id="ARBA00022475"/>
    </source>
</evidence>
<feature type="transmembrane region" description="Helical" evidence="12">
    <location>
        <begin position="77"/>
        <end position="96"/>
    </location>
</feature>
<feature type="transmembrane region" description="Helical" evidence="12">
    <location>
        <begin position="746"/>
        <end position="764"/>
    </location>
</feature>
<evidence type="ECO:0000256" key="3">
    <source>
        <dbReference type="ARBA" id="ARBA00008195"/>
    </source>
</evidence>
<feature type="transmembrane region" description="Helical" evidence="12">
    <location>
        <begin position="692"/>
        <end position="714"/>
    </location>
</feature>
<dbReference type="EMBL" id="SMFZ01000001">
    <property type="protein sequence ID" value="TCK27361.1"/>
    <property type="molecule type" value="Genomic_DNA"/>
</dbReference>
<feature type="transmembrane region" description="Helical" evidence="12">
    <location>
        <begin position="377"/>
        <end position="399"/>
    </location>
</feature>
<evidence type="ECO:0000256" key="5">
    <source>
        <dbReference type="ARBA" id="ARBA00022676"/>
    </source>
</evidence>
<evidence type="ECO:0000259" key="15">
    <source>
        <dbReference type="Pfam" id="PF17689"/>
    </source>
</evidence>
<feature type="domain" description="Arabinofuranosyltransferase central" evidence="13">
    <location>
        <begin position="257"/>
        <end position="718"/>
    </location>
</feature>
<evidence type="ECO:0000256" key="1">
    <source>
        <dbReference type="ARBA" id="ARBA00003001"/>
    </source>
</evidence>
<keyword evidence="4" id="KW-1003">Cell membrane</keyword>
<comment type="caution">
    <text evidence="16">The sequence shown here is derived from an EMBL/GenBank/DDBJ whole genome shotgun (WGS) entry which is preliminary data.</text>
</comment>
<evidence type="ECO:0000256" key="6">
    <source>
        <dbReference type="ARBA" id="ARBA00022679"/>
    </source>
</evidence>
<evidence type="ECO:0000256" key="10">
    <source>
        <dbReference type="ARBA" id="ARBA00023316"/>
    </source>
</evidence>
<evidence type="ECO:0000259" key="13">
    <source>
        <dbReference type="Pfam" id="PF04602"/>
    </source>
</evidence>
<dbReference type="InterPro" id="IPR027451">
    <property type="entry name" value="EmbABC_dom1"/>
</dbReference>
<feature type="transmembrane region" description="Helical" evidence="12">
    <location>
        <begin position="503"/>
        <end position="523"/>
    </location>
</feature>
<comment type="subcellular location">
    <subcellularLocation>
        <location evidence="2">Cell membrane</location>
        <topology evidence="2">Multi-pass membrane protein</topology>
    </subcellularLocation>
</comment>
<feature type="transmembrane region" description="Helical" evidence="12">
    <location>
        <begin position="625"/>
        <end position="648"/>
    </location>
</feature>
<feature type="transmembrane region" description="Helical" evidence="12">
    <location>
        <begin position="411"/>
        <end position="427"/>
    </location>
</feature>
<dbReference type="InterPro" id="IPR007680">
    <property type="entry name" value="Arabino_trans_central"/>
</dbReference>
<dbReference type="Pfam" id="PF04602">
    <property type="entry name" value="Arabinose_trans"/>
    <property type="match status" value="1"/>
</dbReference>
<feature type="transmembrane region" description="Helical" evidence="12">
    <location>
        <begin position="655"/>
        <end position="672"/>
    </location>
</feature>
<feature type="transmembrane region" description="Helical" evidence="12">
    <location>
        <begin position="570"/>
        <end position="587"/>
    </location>
</feature>
<dbReference type="Gene3D" id="2.60.120.940">
    <property type="entry name" value="EmbC, C-terminal domain, subdomain 2"/>
    <property type="match status" value="1"/>
</dbReference>
<keyword evidence="9 12" id="KW-0472">Membrane</keyword>
<feature type="region of interest" description="Disordered" evidence="11">
    <location>
        <begin position="812"/>
        <end position="870"/>
    </location>
</feature>
<feature type="transmembrane region" description="Helical" evidence="12">
    <location>
        <begin position="262"/>
        <end position="279"/>
    </location>
</feature>
<dbReference type="Gene3D" id="2.60.120.610">
    <property type="entry name" value="arabinofuranosyltransferase like domain"/>
    <property type="match status" value="1"/>
</dbReference>
<dbReference type="Pfam" id="PF14896">
    <property type="entry name" value="Arabino_trans_C"/>
    <property type="match status" value="2"/>
</dbReference>